<evidence type="ECO:0000313" key="3">
    <source>
        <dbReference type="Proteomes" id="UP000683422"/>
    </source>
</evidence>
<dbReference type="GeneID" id="80020437"/>
<evidence type="ECO:0000259" key="1">
    <source>
        <dbReference type="Pfam" id="PF23926"/>
    </source>
</evidence>
<evidence type="ECO:0000313" key="2">
    <source>
        <dbReference type="EMBL" id="QWS68142.1"/>
    </source>
</evidence>
<keyword evidence="3" id="KW-1185">Reference proteome</keyword>
<dbReference type="Pfam" id="PF23926">
    <property type="entry name" value="LtfC"/>
    <property type="match status" value="1"/>
</dbReference>
<dbReference type="Proteomes" id="UP000683422">
    <property type="component" value="Segment"/>
</dbReference>
<proteinExistence type="predicted"/>
<feature type="domain" description="LtfC/p132/Gp6 beta-sandwich" evidence="1">
    <location>
        <begin position="9"/>
        <end position="110"/>
    </location>
</feature>
<accession>A0A8F2IFG2</accession>
<dbReference type="EMBL" id="MZ028627">
    <property type="protein sequence ID" value="QWS68142.1"/>
    <property type="molecule type" value="Genomic_DNA"/>
</dbReference>
<sequence length="113" mass="12463">MANSWRPPAAVRDITVHKGEDLELSGRFARQRLPWTPPEDTAVFFRVFRSPSDGGELDIVCAVDGDTFSVHVESSVADTFTNGCSFWFFVATPETTGGKPKVITTGRVFRVDP</sequence>
<protein>
    <recommendedName>
        <fullName evidence="1">LtfC/p132/Gp6 beta-sandwich domain-containing protein</fullName>
    </recommendedName>
</protein>
<dbReference type="RefSeq" id="YP_010755765.1">
    <property type="nucleotide sequence ID" value="NC_073474.1"/>
</dbReference>
<dbReference type="InterPro" id="IPR055688">
    <property type="entry name" value="LtfC/p132/Gp6_b-sand"/>
</dbReference>
<dbReference type="KEGG" id="vg:80020437"/>
<gene>
    <name evidence="2" type="primary">24</name>
    <name evidence="2" type="ORF">SEA_VANLEE_24</name>
</gene>
<name>A0A8F2IFG2_9CAUD</name>
<organism evidence="2 3">
    <name type="scientific">Gordonia phage VanLee</name>
    <dbReference type="NCBI Taxonomy" id="2845816"/>
    <lineage>
        <taxon>Viruses</taxon>
        <taxon>Duplodnaviria</taxon>
        <taxon>Heunggongvirae</taxon>
        <taxon>Uroviricota</taxon>
        <taxon>Caudoviricetes</taxon>
        <taxon>Kruegerviridae</taxon>
        <taxon>Vanleevirus</taxon>
        <taxon>Vanleevirus vanlee</taxon>
    </lineage>
</organism>
<reference evidence="2" key="1">
    <citation type="submission" date="2021-04" db="EMBL/GenBank/DDBJ databases">
        <authorList>
            <person name="Barnhill K.B."/>
            <person name="Biggs A.M."/>
            <person name="Bland J."/>
            <person name="Choudhary H.M."/>
            <person name="Crogan R.E."/>
            <person name="Finocchiaro A.B."/>
            <person name="Franco V."/>
            <person name="Fuller T.A."/>
            <person name="Hanwacker C.G."/>
            <person name="Howard Z.E."/>
            <person name="Iqbal M."/>
            <person name="Mathew A.M."/>
            <person name="Miller S."/>
            <person name="Padhye S."/>
            <person name="Rainey E."/>
            <person name="Rodriguez A."/>
            <person name="Stewart E."/>
            <person name="Otero L.A."/>
            <person name="Chase M.A."/>
            <person name="Pollenz R.S."/>
            <person name="Garlena R.A."/>
            <person name="Russell D.A."/>
            <person name="Jacobs-Sera D."/>
            <person name="Hatfull G.F."/>
        </authorList>
    </citation>
    <scope>NUCLEOTIDE SEQUENCE</scope>
</reference>